<sequence>MEPRVKYVFDTLFMAAGVELRFESVPPRDAPWLLYAPIETWGRPEPHRVAIAHYADAWTFFEGHSDAAVAEDWCGHRLVVPGSIGEVGRAGDVAADLVANAFYFLASWAERRGADRSGNRRLFRGSVFDRLSVPQDVVDGYLREILEALRVRAARLGEGEYSATLWPDKRAYAVVLSHDVDFLPMGIVGALGQGAKTLLRHLIRRRRPVEAIGALGGLIKALASGRDAYGCIPEIIAREKSVGVRSSFQVAVAKEHANDVNYSIQDDAVRDYLKIIMEEGFDLCLHGSYHSAEHVGRYVAEADLLATRLARPRGSRQHFLSFDYDTLFTAQERAGIRYDMSIGFPDKPGPRAGFSYPYFPYCLAEDRPYDVVEISLFLMDATLSGYLNLSSEEAESVIGSVLDGLRTKGGCASVVWHPIVFGGARDPGYDRLYWDMVTRIAKSGGLATDGRTANDLWRARALHYASFSSG</sequence>
<reference evidence="1 2" key="1">
    <citation type="submission" date="2024-05" db="EMBL/GenBank/DDBJ databases">
        <title>Genome Sequence and Characterization of the New Strain Purple Sulfur Bacterium of Genus Thioalkalicoccus.</title>
        <authorList>
            <person name="Bryantseva I.A."/>
            <person name="Kyndt J.A."/>
            <person name="Imhoff J.F."/>
        </authorList>
    </citation>
    <scope>NUCLEOTIDE SEQUENCE [LARGE SCALE GENOMIC DNA]</scope>
    <source>
        <strain evidence="1 2">Um2</strain>
    </source>
</reference>
<evidence type="ECO:0000313" key="1">
    <source>
        <dbReference type="EMBL" id="MEY6434010.1"/>
    </source>
</evidence>
<dbReference type="Gene3D" id="3.20.20.370">
    <property type="entry name" value="Glycoside hydrolase/deacetylase"/>
    <property type="match status" value="1"/>
</dbReference>
<dbReference type="SUPFAM" id="SSF88713">
    <property type="entry name" value="Glycoside hydrolase/deacetylase"/>
    <property type="match status" value="1"/>
</dbReference>
<proteinExistence type="predicted"/>
<name>A0ABV4BIG6_9GAMM</name>
<dbReference type="InterPro" id="IPR011330">
    <property type="entry name" value="Glyco_hydro/deAcase_b/a-brl"/>
</dbReference>
<organism evidence="1 2">
    <name type="scientific">Thioalkalicoccus limnaeus</name>
    <dbReference type="NCBI Taxonomy" id="120681"/>
    <lineage>
        <taxon>Bacteria</taxon>
        <taxon>Pseudomonadati</taxon>
        <taxon>Pseudomonadota</taxon>
        <taxon>Gammaproteobacteria</taxon>
        <taxon>Chromatiales</taxon>
        <taxon>Chromatiaceae</taxon>
        <taxon>Thioalkalicoccus</taxon>
    </lineage>
</organism>
<protein>
    <submittedName>
        <fullName evidence="1">Polysaccharide deacetylase family protein</fullName>
    </submittedName>
</protein>
<comment type="caution">
    <text evidence="1">The sequence shown here is derived from an EMBL/GenBank/DDBJ whole genome shotgun (WGS) entry which is preliminary data.</text>
</comment>
<accession>A0ABV4BIG6</accession>
<keyword evidence="2" id="KW-1185">Reference proteome</keyword>
<dbReference type="RefSeq" id="WP_369668392.1">
    <property type="nucleotide sequence ID" value="NZ_JBDKXB010000036.1"/>
</dbReference>
<dbReference type="EMBL" id="JBDKXB010000036">
    <property type="protein sequence ID" value="MEY6434010.1"/>
    <property type="molecule type" value="Genomic_DNA"/>
</dbReference>
<evidence type="ECO:0000313" key="2">
    <source>
        <dbReference type="Proteomes" id="UP001564408"/>
    </source>
</evidence>
<dbReference type="Proteomes" id="UP001564408">
    <property type="component" value="Unassembled WGS sequence"/>
</dbReference>
<gene>
    <name evidence="1" type="ORF">ABC977_16520</name>
</gene>
<dbReference type="CDD" id="cd10931">
    <property type="entry name" value="CE4_u7"/>
    <property type="match status" value="1"/>
</dbReference>